<keyword evidence="3" id="KW-0808">Transferase</keyword>
<organism evidence="5 6">
    <name type="scientific">Penicillium bovifimosum</name>
    <dbReference type="NCBI Taxonomy" id="126998"/>
    <lineage>
        <taxon>Eukaryota</taxon>
        <taxon>Fungi</taxon>
        <taxon>Dikarya</taxon>
        <taxon>Ascomycota</taxon>
        <taxon>Pezizomycotina</taxon>
        <taxon>Eurotiomycetes</taxon>
        <taxon>Eurotiomycetidae</taxon>
        <taxon>Eurotiales</taxon>
        <taxon>Aspergillaceae</taxon>
        <taxon>Penicillium</taxon>
    </lineage>
</organism>
<dbReference type="InterPro" id="IPR029055">
    <property type="entry name" value="Ntn_hydrolases_N"/>
</dbReference>
<evidence type="ECO:0000256" key="3">
    <source>
        <dbReference type="RuleBase" id="RU368068"/>
    </source>
</evidence>
<comment type="catalytic activity">
    <reaction evidence="3">
        <text>an N-terminal (5-L-glutamyl)-[peptide] + an alpha-amino acid = 5-L-glutamyl amino acid + an N-terminal L-alpha-aminoacyl-[peptide]</text>
        <dbReference type="Rhea" id="RHEA:23904"/>
        <dbReference type="Rhea" id="RHEA-COMP:9780"/>
        <dbReference type="Rhea" id="RHEA-COMP:9795"/>
        <dbReference type="ChEBI" id="CHEBI:77644"/>
        <dbReference type="ChEBI" id="CHEBI:78597"/>
        <dbReference type="ChEBI" id="CHEBI:78599"/>
        <dbReference type="ChEBI" id="CHEBI:78608"/>
        <dbReference type="EC" id="2.3.2.2"/>
    </reaction>
</comment>
<dbReference type="GO" id="GO:0005886">
    <property type="term" value="C:plasma membrane"/>
    <property type="evidence" value="ECO:0007669"/>
    <property type="project" value="TreeGrafter"/>
</dbReference>
<dbReference type="Proteomes" id="UP001149079">
    <property type="component" value="Unassembled WGS sequence"/>
</dbReference>
<dbReference type="InterPro" id="IPR000101">
    <property type="entry name" value="GGT_peptidase"/>
</dbReference>
<dbReference type="EC" id="3.4.19.13" evidence="3"/>
<dbReference type="GeneID" id="81409124"/>
<dbReference type="PANTHER" id="PTHR11686">
    <property type="entry name" value="GAMMA GLUTAMYL TRANSPEPTIDASE"/>
    <property type="match status" value="1"/>
</dbReference>
<dbReference type="InterPro" id="IPR043137">
    <property type="entry name" value="GGT_ssub_C"/>
</dbReference>
<dbReference type="SUPFAM" id="SSF56235">
    <property type="entry name" value="N-terminal nucleophile aminohydrolases (Ntn hydrolases)"/>
    <property type="match status" value="1"/>
</dbReference>
<proteinExistence type="predicted"/>
<comment type="catalytic activity">
    <reaction evidence="3">
        <text>glutathione + H2O = L-cysteinylglycine + L-glutamate</text>
        <dbReference type="Rhea" id="RHEA:28807"/>
        <dbReference type="ChEBI" id="CHEBI:15377"/>
        <dbReference type="ChEBI" id="CHEBI:29985"/>
        <dbReference type="ChEBI" id="CHEBI:57925"/>
        <dbReference type="ChEBI" id="CHEBI:61694"/>
        <dbReference type="EC" id="3.4.19.13"/>
    </reaction>
</comment>
<feature type="active site" description="Nucleophile" evidence="1">
    <location>
        <position position="398"/>
    </location>
</feature>
<reference evidence="5" key="2">
    <citation type="journal article" date="2023" name="IMA Fungus">
        <title>Comparative genomic study of the Penicillium genus elucidates a diverse pangenome and 15 lateral gene transfer events.</title>
        <authorList>
            <person name="Petersen C."/>
            <person name="Sorensen T."/>
            <person name="Nielsen M.R."/>
            <person name="Sondergaard T.E."/>
            <person name="Sorensen J.L."/>
            <person name="Fitzpatrick D.A."/>
            <person name="Frisvad J.C."/>
            <person name="Nielsen K.L."/>
        </authorList>
    </citation>
    <scope>NUCLEOTIDE SEQUENCE</scope>
    <source>
        <strain evidence="5">IBT 22155</strain>
    </source>
</reference>
<evidence type="ECO:0000256" key="1">
    <source>
        <dbReference type="PIRSR" id="PIRSR600101-1"/>
    </source>
</evidence>
<feature type="binding site" evidence="2">
    <location>
        <position position="121"/>
    </location>
    <ligand>
        <name>L-glutamate</name>
        <dbReference type="ChEBI" id="CHEBI:29985"/>
    </ligand>
</feature>
<dbReference type="EC" id="2.3.2.2" evidence="3"/>
<dbReference type="GO" id="GO:0036374">
    <property type="term" value="F:glutathione hydrolase activity"/>
    <property type="evidence" value="ECO:0007669"/>
    <property type="project" value="UniProtKB-UniRule"/>
</dbReference>
<dbReference type="Gene3D" id="3.60.20.40">
    <property type="match status" value="1"/>
</dbReference>
<feature type="signal peptide" evidence="4">
    <location>
        <begin position="1"/>
        <end position="27"/>
    </location>
</feature>
<dbReference type="NCBIfam" id="TIGR00066">
    <property type="entry name" value="g_glut_trans"/>
    <property type="match status" value="1"/>
</dbReference>
<dbReference type="PRINTS" id="PR01210">
    <property type="entry name" value="GGTRANSPTASE"/>
</dbReference>
<feature type="chain" id="PRO_5040974730" description="Glutathione hydrolase" evidence="4">
    <location>
        <begin position="28"/>
        <end position="588"/>
    </location>
</feature>
<comment type="pathway">
    <text evidence="3">Mycotoxin biosynthesis.</text>
</comment>
<keyword evidence="3" id="KW-0012">Acyltransferase</keyword>
<reference evidence="5" key="1">
    <citation type="submission" date="2022-11" db="EMBL/GenBank/DDBJ databases">
        <authorList>
            <person name="Petersen C."/>
        </authorList>
    </citation>
    <scope>NUCLEOTIDE SEQUENCE</scope>
    <source>
        <strain evidence="5">IBT 22155</strain>
    </source>
</reference>
<gene>
    <name evidence="5" type="ORF">N7515_009210</name>
</gene>
<dbReference type="EMBL" id="JAPQKL010000007">
    <property type="protein sequence ID" value="KAJ5121249.1"/>
    <property type="molecule type" value="Genomic_DNA"/>
</dbReference>
<keyword evidence="6" id="KW-1185">Reference proteome</keyword>
<evidence type="ECO:0000313" key="5">
    <source>
        <dbReference type="EMBL" id="KAJ5121249.1"/>
    </source>
</evidence>
<dbReference type="GO" id="GO:0006751">
    <property type="term" value="P:glutathione catabolic process"/>
    <property type="evidence" value="ECO:0007669"/>
    <property type="project" value="UniProtKB-UniRule"/>
</dbReference>
<comment type="catalytic activity">
    <reaction evidence="3">
        <text>an S-substituted glutathione + H2O = an S-substituted L-cysteinylglycine + L-glutamate</text>
        <dbReference type="Rhea" id="RHEA:59468"/>
        <dbReference type="ChEBI" id="CHEBI:15377"/>
        <dbReference type="ChEBI" id="CHEBI:29985"/>
        <dbReference type="ChEBI" id="CHEBI:90779"/>
        <dbReference type="ChEBI" id="CHEBI:143103"/>
        <dbReference type="EC" id="3.4.19.13"/>
    </reaction>
</comment>
<dbReference type="InterPro" id="IPR043138">
    <property type="entry name" value="GGT_lsub"/>
</dbReference>
<name>A0A9W9GJ35_9EURO</name>
<dbReference type="PANTHER" id="PTHR11686:SF62">
    <property type="entry name" value="GLUTATHIONE HYDROLASE"/>
    <property type="match status" value="1"/>
</dbReference>
<feature type="binding site" evidence="2">
    <location>
        <position position="491"/>
    </location>
    <ligand>
        <name>L-glutamate</name>
        <dbReference type="ChEBI" id="CHEBI:29985"/>
    </ligand>
</feature>
<evidence type="ECO:0000256" key="2">
    <source>
        <dbReference type="PIRSR" id="PIRSR600101-2"/>
    </source>
</evidence>
<evidence type="ECO:0000313" key="6">
    <source>
        <dbReference type="Proteomes" id="UP001149079"/>
    </source>
</evidence>
<evidence type="ECO:0000256" key="4">
    <source>
        <dbReference type="SAM" id="SignalP"/>
    </source>
</evidence>
<comment type="caution">
    <text evidence="5">The sequence shown here is derived from an EMBL/GenBank/DDBJ whole genome shotgun (WGS) entry which is preliminary data.</text>
</comment>
<accession>A0A9W9GJ35</accession>
<sequence length="588" mass="62949">MLRPMRLGFLAILSLFLVLTHLPSANTSPLEPKLSERDPNADLGLHLGQIDSGKLGAVASESSICSRHGSDILKKGGNAADALIATQFCIGVVGMYHSGIGGGGFMLVRSANGSYEFIDFRETAPAAAFEDMYKNNEDASIYGGLASGVPGEVRGLEHLHKKYGSLPWATLIEPAIRTAHDGFPVTEDLVKYMKQAVGDGEDFLSKNPTWAIDFAPNGTRLGLGDTITRRRYADTLAAIAKHGAEAFYSGPIAETMINALQAENGTMTLRDLSNYTVAIRDISQIDYRGYKVTSTSAPSSGVVAMSILKILATYKGFFSTKESVNLSTHRMDEAMRFGYGQRSNLGDPMFVDGVAEYEKQMLEQATIDEIRSKISDARTQNVSAYDPAGLESLDTPGTSHIAAADHTGLAISVITTINLLFGSQVMVPETGIIMNNEMNDFSIPGSSNSFGYIPSVANYVRPGKRPLSSITPAIVERPDGKLFLLAGSAGGSRIITATVQNIIHSLDQGFSAAKALAEPRLHDQLVPNQVTFEYAFDNATVASMKARGHNVTWIAPGQSTAHLIRILPNGTFDAAGEPRQANSAGYSV</sequence>
<feature type="binding site" evidence="2">
    <location>
        <begin position="468"/>
        <end position="469"/>
    </location>
    <ligand>
        <name>L-glutamate</name>
        <dbReference type="ChEBI" id="CHEBI:29985"/>
    </ligand>
</feature>
<keyword evidence="3" id="KW-0378">Hydrolase</keyword>
<dbReference type="AlphaFoldDB" id="A0A9W9GJ35"/>
<dbReference type="GO" id="GO:0103068">
    <property type="term" value="F:leukotriene C4 gamma-glutamyl transferase activity"/>
    <property type="evidence" value="ECO:0007669"/>
    <property type="project" value="UniProtKB-EC"/>
</dbReference>
<feature type="binding site" evidence="2">
    <location>
        <position position="440"/>
    </location>
    <ligand>
        <name>L-glutamate</name>
        <dbReference type="ChEBI" id="CHEBI:29985"/>
    </ligand>
</feature>
<keyword evidence="4" id="KW-0732">Signal</keyword>
<dbReference type="Pfam" id="PF01019">
    <property type="entry name" value="G_glu_transpept"/>
    <property type="match status" value="1"/>
</dbReference>
<dbReference type="OrthoDB" id="1081007at2759"/>
<protein>
    <recommendedName>
        <fullName evidence="3">Glutathione hydrolase</fullName>
        <ecNumber evidence="3">2.3.2.2</ecNumber>
        <ecNumber evidence="3">3.4.19.13</ecNumber>
    </recommendedName>
    <alternativeName>
        <fullName evidence="3">Gamma-glutamyltransferase</fullName>
    </alternativeName>
</protein>
<dbReference type="Gene3D" id="1.10.246.130">
    <property type="match status" value="1"/>
</dbReference>
<dbReference type="FunFam" id="3.60.20.40:FF:000008">
    <property type="entry name" value="Gamma-glutamyltranspeptidase (Eurofung)"/>
    <property type="match status" value="1"/>
</dbReference>
<feature type="binding site" evidence="2">
    <location>
        <begin position="416"/>
        <end position="418"/>
    </location>
    <ligand>
        <name>L-glutamate</name>
        <dbReference type="ChEBI" id="CHEBI:29985"/>
    </ligand>
</feature>
<dbReference type="FunFam" id="1.10.246.130:FF:000006">
    <property type="entry name" value="Gamma-glutamyltranspeptidase"/>
    <property type="match status" value="1"/>
</dbReference>
<dbReference type="RefSeq" id="XP_056517753.1">
    <property type="nucleotide sequence ID" value="XM_056669954.1"/>
</dbReference>
<comment type="function">
    <text evidence="3">Gamma-glutamyltransferase.</text>
</comment>